<feature type="chain" id="PRO_5047286277" evidence="1">
    <location>
        <begin position="16"/>
        <end position="135"/>
    </location>
</feature>
<accession>A0ABR3F390</accession>
<evidence type="ECO:0000313" key="3">
    <source>
        <dbReference type="Proteomes" id="UP001465976"/>
    </source>
</evidence>
<comment type="caution">
    <text evidence="2">The sequence shown here is derived from an EMBL/GenBank/DDBJ whole genome shotgun (WGS) entry which is preliminary data.</text>
</comment>
<dbReference type="Proteomes" id="UP001465976">
    <property type="component" value="Unassembled WGS sequence"/>
</dbReference>
<protein>
    <submittedName>
        <fullName evidence="2">Uncharacterized protein</fullName>
    </submittedName>
</protein>
<organism evidence="2 3">
    <name type="scientific">Marasmius crinis-equi</name>
    <dbReference type="NCBI Taxonomy" id="585013"/>
    <lineage>
        <taxon>Eukaryota</taxon>
        <taxon>Fungi</taxon>
        <taxon>Dikarya</taxon>
        <taxon>Basidiomycota</taxon>
        <taxon>Agaricomycotina</taxon>
        <taxon>Agaricomycetes</taxon>
        <taxon>Agaricomycetidae</taxon>
        <taxon>Agaricales</taxon>
        <taxon>Marasmiineae</taxon>
        <taxon>Marasmiaceae</taxon>
        <taxon>Marasmius</taxon>
    </lineage>
</organism>
<evidence type="ECO:0000313" key="2">
    <source>
        <dbReference type="EMBL" id="KAL0569667.1"/>
    </source>
</evidence>
<feature type="signal peptide" evidence="1">
    <location>
        <begin position="1"/>
        <end position="15"/>
    </location>
</feature>
<evidence type="ECO:0000256" key="1">
    <source>
        <dbReference type="SAM" id="SignalP"/>
    </source>
</evidence>
<reference evidence="2 3" key="1">
    <citation type="submission" date="2024-02" db="EMBL/GenBank/DDBJ databases">
        <title>A draft genome for the cacao thread blight pathogen Marasmius crinis-equi.</title>
        <authorList>
            <person name="Cohen S.P."/>
            <person name="Baruah I.K."/>
            <person name="Amoako-Attah I."/>
            <person name="Bukari Y."/>
            <person name="Meinhardt L.W."/>
            <person name="Bailey B.A."/>
        </authorList>
    </citation>
    <scope>NUCLEOTIDE SEQUENCE [LARGE SCALE GENOMIC DNA]</scope>
    <source>
        <strain evidence="2 3">GH-76</strain>
    </source>
</reference>
<gene>
    <name evidence="2" type="ORF">V5O48_012295</name>
</gene>
<keyword evidence="3" id="KW-1185">Reference proteome</keyword>
<name>A0ABR3F390_9AGAR</name>
<keyword evidence="1" id="KW-0732">Signal</keyword>
<dbReference type="EMBL" id="JBAHYK010001072">
    <property type="protein sequence ID" value="KAL0569667.1"/>
    <property type="molecule type" value="Genomic_DNA"/>
</dbReference>
<sequence length="135" mass="14688">MHFVTSSLSLPAILASLFPSSKHTSMHGHFAYCLGWYIGQGKQPLDIEAFFTADTAHTVLEKPLKLQRIQLHRLCNQILSSLSSSRLSHTAMITSRTLYGARIAGDANFSVTELAGADKIDGILFLRTAGLTVKG</sequence>
<proteinExistence type="predicted"/>